<reference evidence="2" key="1">
    <citation type="submission" date="2018-05" db="EMBL/GenBank/DDBJ databases">
        <authorList>
            <person name="Lanie J.A."/>
            <person name="Ng W.-L."/>
            <person name="Kazmierczak K.M."/>
            <person name="Andrzejewski T.M."/>
            <person name="Davidsen T.M."/>
            <person name="Wayne K.J."/>
            <person name="Tettelin H."/>
            <person name="Glass J.I."/>
            <person name="Rusch D."/>
            <person name="Podicherti R."/>
            <person name="Tsui H.-C.T."/>
            <person name="Winkler M.E."/>
        </authorList>
    </citation>
    <scope>NUCLEOTIDE SEQUENCE</scope>
</reference>
<feature type="non-terminal residue" evidence="2">
    <location>
        <position position="22"/>
    </location>
</feature>
<accession>A0A382LBG8</accession>
<dbReference type="EMBL" id="UINC01085152">
    <property type="protein sequence ID" value="SVC32427.1"/>
    <property type="molecule type" value="Genomic_DNA"/>
</dbReference>
<name>A0A382LBG8_9ZZZZ</name>
<organism evidence="2">
    <name type="scientific">marine metagenome</name>
    <dbReference type="NCBI Taxonomy" id="408172"/>
    <lineage>
        <taxon>unclassified sequences</taxon>
        <taxon>metagenomes</taxon>
        <taxon>ecological metagenomes</taxon>
    </lineage>
</organism>
<dbReference type="AlphaFoldDB" id="A0A382LBG8"/>
<proteinExistence type="predicted"/>
<evidence type="ECO:0000313" key="2">
    <source>
        <dbReference type="EMBL" id="SVC32427.1"/>
    </source>
</evidence>
<evidence type="ECO:0000313" key="1">
    <source>
        <dbReference type="EMBL" id="SVC10450.1"/>
    </source>
</evidence>
<protein>
    <submittedName>
        <fullName evidence="2">Uncharacterized protein</fullName>
    </submittedName>
</protein>
<gene>
    <name evidence="1" type="ORF">METZ01_LOCUS263304</name>
    <name evidence="2" type="ORF">METZ01_LOCUS285281</name>
</gene>
<dbReference type="EMBL" id="UINC01073796">
    <property type="protein sequence ID" value="SVC10450.1"/>
    <property type="molecule type" value="Genomic_DNA"/>
</dbReference>
<sequence length="22" mass="2522">MSIQKGQPLIQAVFGVHQILQW</sequence>